<name>A0A2W1BUI6_HELAM</name>
<dbReference type="Proteomes" id="UP000249218">
    <property type="component" value="Unassembled WGS sequence"/>
</dbReference>
<accession>A0A2W1BUI6</accession>
<dbReference type="OrthoDB" id="6343900at2759"/>
<protein>
    <submittedName>
        <fullName evidence="1">Uncharacterized protein</fullName>
    </submittedName>
</protein>
<keyword evidence="2" id="KW-1185">Reference proteome</keyword>
<dbReference type="EMBL" id="KZ149914">
    <property type="protein sequence ID" value="PZC78021.1"/>
    <property type="molecule type" value="Genomic_DNA"/>
</dbReference>
<proteinExistence type="predicted"/>
<organism evidence="1 2">
    <name type="scientific">Helicoverpa armigera</name>
    <name type="common">Cotton bollworm</name>
    <name type="synonym">Heliothis armigera</name>
    <dbReference type="NCBI Taxonomy" id="29058"/>
    <lineage>
        <taxon>Eukaryota</taxon>
        <taxon>Metazoa</taxon>
        <taxon>Ecdysozoa</taxon>
        <taxon>Arthropoda</taxon>
        <taxon>Hexapoda</taxon>
        <taxon>Insecta</taxon>
        <taxon>Pterygota</taxon>
        <taxon>Neoptera</taxon>
        <taxon>Endopterygota</taxon>
        <taxon>Lepidoptera</taxon>
        <taxon>Glossata</taxon>
        <taxon>Ditrysia</taxon>
        <taxon>Noctuoidea</taxon>
        <taxon>Noctuidae</taxon>
        <taxon>Heliothinae</taxon>
        <taxon>Helicoverpa</taxon>
    </lineage>
</organism>
<sequence length="287" mass="33201">MKKRQSFIDSYRVSTYLCFVKKYYVELIHFEMPKKLKVVVKSLYSHEIRKDVSLENLKSLKLEDAWPFIRDEIEIEIGSSQLVCIPHITEADLYKVTSLFVPNEKATNGKMFTPLGELVKNVNKEKSNPEYVQWLEEGDFQEADFKFPHESVKITLQDEAIKNKVRVIMVNFSRTSVPRNKELVNNIYLDVDNIKDLKGKKSVYMITNVLMAKTIEFRVTRETSSRIFHLGTASPLVFGLEEFLIGDDGKLIAKEPVTIKSKSLHWQKVSPCDQLYIPEKPDTACKV</sequence>
<gene>
    <name evidence="1" type="primary">HaOG202693</name>
    <name evidence="1" type="ORF">B5X24_HaOG202693</name>
</gene>
<dbReference type="AlphaFoldDB" id="A0A2W1BUI6"/>
<evidence type="ECO:0000313" key="2">
    <source>
        <dbReference type="Proteomes" id="UP000249218"/>
    </source>
</evidence>
<evidence type="ECO:0000313" key="1">
    <source>
        <dbReference type="EMBL" id="PZC78021.1"/>
    </source>
</evidence>
<reference evidence="1 2" key="1">
    <citation type="journal article" date="2017" name="BMC Biol.">
        <title>Genomic innovations, transcriptional plasticity and gene loss underlying the evolution and divergence of two highly polyphagous and invasive Helicoverpa pest species.</title>
        <authorList>
            <person name="Pearce S.L."/>
            <person name="Clarke D.F."/>
            <person name="East P.D."/>
            <person name="Elfekih S."/>
            <person name="Gordon K.H."/>
            <person name="Jermiin L.S."/>
            <person name="McGaughran A."/>
            <person name="Oakeshott J.G."/>
            <person name="Papanikolaou A."/>
            <person name="Perera O.P."/>
            <person name="Rane R.V."/>
            <person name="Richards S."/>
            <person name="Tay W.T."/>
            <person name="Walsh T.K."/>
            <person name="Anderson A."/>
            <person name="Anderson C.J."/>
            <person name="Asgari S."/>
            <person name="Board P.G."/>
            <person name="Bretschneider A."/>
            <person name="Campbell P.M."/>
            <person name="Chertemps T."/>
            <person name="Christeller J.T."/>
            <person name="Coppin C.W."/>
            <person name="Downes S.J."/>
            <person name="Duan G."/>
            <person name="Farnsworth C.A."/>
            <person name="Good R.T."/>
            <person name="Han L.B."/>
            <person name="Han Y.C."/>
            <person name="Hatje K."/>
            <person name="Horne I."/>
            <person name="Huang Y.P."/>
            <person name="Hughes D.S."/>
            <person name="Jacquin-Joly E."/>
            <person name="James W."/>
            <person name="Jhangiani S."/>
            <person name="Kollmar M."/>
            <person name="Kuwar S.S."/>
            <person name="Li S."/>
            <person name="Liu N.Y."/>
            <person name="Maibeche M.T."/>
            <person name="Miller J.R."/>
            <person name="Montagne N."/>
            <person name="Perry T."/>
            <person name="Qu J."/>
            <person name="Song S.V."/>
            <person name="Sutton G.G."/>
            <person name="Vogel H."/>
            <person name="Walenz B.P."/>
            <person name="Xu W."/>
            <person name="Zhang H.J."/>
            <person name="Zou Z."/>
            <person name="Batterham P."/>
            <person name="Edwards O.R."/>
            <person name="Feyereisen R."/>
            <person name="Gibbs R.A."/>
            <person name="Heckel D.G."/>
            <person name="McGrath A."/>
            <person name="Robin C."/>
            <person name="Scherer S.E."/>
            <person name="Worley K.C."/>
            <person name="Wu Y.D."/>
        </authorList>
    </citation>
    <scope>NUCLEOTIDE SEQUENCE [LARGE SCALE GENOMIC DNA]</scope>
    <source>
        <strain evidence="1">Harm_GR_Male_#8</strain>
        <tissue evidence="1">Whole organism</tissue>
    </source>
</reference>